<keyword evidence="2" id="KW-1185">Reference proteome</keyword>
<comment type="caution">
    <text evidence="1">The sequence shown here is derived from an EMBL/GenBank/DDBJ whole genome shotgun (WGS) entry which is preliminary data.</text>
</comment>
<protein>
    <submittedName>
        <fullName evidence="1">Uncharacterized protein</fullName>
    </submittedName>
</protein>
<sequence>MTRACLIGRETLEQESIYSKVEVEPGSVLGVEVDWRSALIDLLEVATKVLLILGAQCPLLTIVPSRPVLAGPYRPQKAQGELQMALMEHRPGSRARLEVRWHMMAEDVPV</sequence>
<reference evidence="1" key="1">
    <citation type="submission" date="2024-02" db="EMBL/GenBank/DDBJ databases">
        <title>Metagenome Assembled Genome of Zalaria obscura JY119.</title>
        <authorList>
            <person name="Vighnesh L."/>
            <person name="Jagadeeshwari U."/>
            <person name="Venkata Ramana C."/>
            <person name="Sasikala C."/>
        </authorList>
    </citation>
    <scope>NUCLEOTIDE SEQUENCE</scope>
    <source>
        <strain evidence="1">JY119</strain>
    </source>
</reference>
<proteinExistence type="predicted"/>
<gene>
    <name evidence="1" type="ORF">M8818_007085</name>
</gene>
<name>A0ACC3S6Y9_9PEZI</name>
<dbReference type="Proteomes" id="UP001320706">
    <property type="component" value="Unassembled WGS sequence"/>
</dbReference>
<dbReference type="EMBL" id="JAMKPW020000042">
    <property type="protein sequence ID" value="KAK8195934.1"/>
    <property type="molecule type" value="Genomic_DNA"/>
</dbReference>
<organism evidence="1 2">
    <name type="scientific">Zalaria obscura</name>
    <dbReference type="NCBI Taxonomy" id="2024903"/>
    <lineage>
        <taxon>Eukaryota</taxon>
        <taxon>Fungi</taxon>
        <taxon>Dikarya</taxon>
        <taxon>Ascomycota</taxon>
        <taxon>Pezizomycotina</taxon>
        <taxon>Dothideomycetes</taxon>
        <taxon>Dothideomycetidae</taxon>
        <taxon>Dothideales</taxon>
        <taxon>Zalariaceae</taxon>
        <taxon>Zalaria</taxon>
    </lineage>
</organism>
<accession>A0ACC3S6Y9</accession>
<evidence type="ECO:0000313" key="1">
    <source>
        <dbReference type="EMBL" id="KAK8195934.1"/>
    </source>
</evidence>
<evidence type="ECO:0000313" key="2">
    <source>
        <dbReference type="Proteomes" id="UP001320706"/>
    </source>
</evidence>